<evidence type="ECO:0000313" key="3">
    <source>
        <dbReference type="EMBL" id="SMR03033.1"/>
    </source>
</evidence>
<protein>
    <submittedName>
        <fullName evidence="3">Uncharacterized protein</fullName>
    </submittedName>
</protein>
<reference evidence="3 5" key="1">
    <citation type="submission" date="2017-05" db="EMBL/GenBank/DDBJ databases">
        <authorList>
            <person name="Song R."/>
            <person name="Chenine A.L."/>
            <person name="Ruprecht R.M."/>
        </authorList>
    </citation>
    <scope>NUCLEOTIDE SEQUENCE [LARGE SCALE GENOMIC DNA]</scope>
    <source>
        <strain evidence="3">PD5205</strain>
    </source>
</reference>
<keyword evidence="4" id="KW-1185">Reference proteome</keyword>
<reference evidence="2 4" key="2">
    <citation type="submission" date="2017-05" db="EMBL/GenBank/DDBJ databases">
        <authorList>
            <person name="Blom J."/>
        </authorList>
    </citation>
    <scope>NUCLEOTIDE SEQUENCE [LARGE SCALE GENOMIC DNA]</scope>
    <source>
        <strain evidence="2">PD885</strain>
    </source>
</reference>
<dbReference type="Proteomes" id="UP000195877">
    <property type="component" value="Chromosome 1"/>
</dbReference>
<dbReference type="EMBL" id="LT853885">
    <property type="protein sequence ID" value="SMR03033.1"/>
    <property type="molecule type" value="Genomic_DNA"/>
</dbReference>
<gene>
    <name evidence="3" type="ORF">PD5205_01730</name>
    <name evidence="2" type="ORF">PD885_01747</name>
</gene>
<dbReference type="AlphaFoldDB" id="A0A1Y6HNP4"/>
<feature type="region of interest" description="Disordered" evidence="1">
    <location>
        <begin position="23"/>
        <end position="43"/>
    </location>
</feature>
<evidence type="ECO:0000313" key="4">
    <source>
        <dbReference type="Proteomes" id="UP000195877"/>
    </source>
</evidence>
<accession>A0A1Y6HNP4</accession>
<evidence type="ECO:0000313" key="2">
    <source>
        <dbReference type="EMBL" id="SMQ98991.1"/>
    </source>
</evidence>
<feature type="compositionally biased region" description="Low complexity" evidence="1">
    <location>
        <begin position="25"/>
        <end position="43"/>
    </location>
</feature>
<dbReference type="EMBL" id="LT853882">
    <property type="protein sequence ID" value="SMQ98991.1"/>
    <property type="molecule type" value="Genomic_DNA"/>
</dbReference>
<sequence length="43" mass="4602">MDQARLQRARCINPHAEQAQLQRYGASGQAQQALGAAGARDHG</sequence>
<proteinExistence type="predicted"/>
<name>A0A1Y6HNP4_9XANT</name>
<dbReference type="Proteomes" id="UP000195953">
    <property type="component" value="Chromosome 1"/>
</dbReference>
<evidence type="ECO:0000256" key="1">
    <source>
        <dbReference type="SAM" id="MobiDB-lite"/>
    </source>
</evidence>
<evidence type="ECO:0000313" key="5">
    <source>
        <dbReference type="Proteomes" id="UP000195953"/>
    </source>
</evidence>
<organism evidence="3 5">
    <name type="scientific">Xanthomonas fragariae</name>
    <dbReference type="NCBI Taxonomy" id="48664"/>
    <lineage>
        <taxon>Bacteria</taxon>
        <taxon>Pseudomonadati</taxon>
        <taxon>Pseudomonadota</taxon>
        <taxon>Gammaproteobacteria</taxon>
        <taxon>Lysobacterales</taxon>
        <taxon>Lysobacteraceae</taxon>
        <taxon>Xanthomonas</taxon>
    </lineage>
</organism>